<sequence>MFTAPAPFHHSHPHLPSSRAQAALWLVHSASTSTRPRDPPRRFRFRPFFPPALDPRVLWGAITPPELKITIADLAFVRPGSFYSANRIDGLLVPNQTPVGAVYGMDQTPASKSTVGSVLITSLLPRPQSAWRQCGV</sequence>
<gene>
    <name evidence="1" type="ORF">BV22DRAFT_1049734</name>
</gene>
<accession>A0ACB8B6L2</accession>
<reference evidence="1" key="1">
    <citation type="journal article" date="2021" name="New Phytol.">
        <title>Evolutionary innovations through gain and loss of genes in the ectomycorrhizal Boletales.</title>
        <authorList>
            <person name="Wu G."/>
            <person name="Miyauchi S."/>
            <person name="Morin E."/>
            <person name="Kuo A."/>
            <person name="Drula E."/>
            <person name="Varga T."/>
            <person name="Kohler A."/>
            <person name="Feng B."/>
            <person name="Cao Y."/>
            <person name="Lipzen A."/>
            <person name="Daum C."/>
            <person name="Hundley H."/>
            <person name="Pangilinan J."/>
            <person name="Johnson J."/>
            <person name="Barry K."/>
            <person name="LaButti K."/>
            <person name="Ng V."/>
            <person name="Ahrendt S."/>
            <person name="Min B."/>
            <person name="Choi I.G."/>
            <person name="Park H."/>
            <person name="Plett J.M."/>
            <person name="Magnuson J."/>
            <person name="Spatafora J.W."/>
            <person name="Nagy L.G."/>
            <person name="Henrissat B."/>
            <person name="Grigoriev I.V."/>
            <person name="Yang Z.L."/>
            <person name="Xu J."/>
            <person name="Martin F.M."/>
        </authorList>
    </citation>
    <scope>NUCLEOTIDE SEQUENCE</scope>
    <source>
        <strain evidence="1">KUC20120723A-06</strain>
    </source>
</reference>
<dbReference type="Proteomes" id="UP000790709">
    <property type="component" value="Unassembled WGS sequence"/>
</dbReference>
<dbReference type="EMBL" id="MU266533">
    <property type="protein sequence ID" value="KAH7921307.1"/>
    <property type="molecule type" value="Genomic_DNA"/>
</dbReference>
<protein>
    <submittedName>
        <fullName evidence="1">Uncharacterized protein</fullName>
    </submittedName>
</protein>
<name>A0ACB8B6L2_9AGAM</name>
<organism evidence="1 2">
    <name type="scientific">Leucogyrophana mollusca</name>
    <dbReference type="NCBI Taxonomy" id="85980"/>
    <lineage>
        <taxon>Eukaryota</taxon>
        <taxon>Fungi</taxon>
        <taxon>Dikarya</taxon>
        <taxon>Basidiomycota</taxon>
        <taxon>Agaricomycotina</taxon>
        <taxon>Agaricomycetes</taxon>
        <taxon>Agaricomycetidae</taxon>
        <taxon>Boletales</taxon>
        <taxon>Boletales incertae sedis</taxon>
        <taxon>Leucogyrophana</taxon>
    </lineage>
</organism>
<comment type="caution">
    <text evidence="1">The sequence shown here is derived from an EMBL/GenBank/DDBJ whole genome shotgun (WGS) entry which is preliminary data.</text>
</comment>
<evidence type="ECO:0000313" key="2">
    <source>
        <dbReference type="Proteomes" id="UP000790709"/>
    </source>
</evidence>
<evidence type="ECO:0000313" key="1">
    <source>
        <dbReference type="EMBL" id="KAH7921307.1"/>
    </source>
</evidence>
<proteinExistence type="predicted"/>
<keyword evidence="2" id="KW-1185">Reference proteome</keyword>